<feature type="transmembrane region" description="Helical" evidence="7">
    <location>
        <begin position="174"/>
        <end position="199"/>
    </location>
</feature>
<keyword evidence="4 7" id="KW-1133">Transmembrane helix</keyword>
<dbReference type="EMBL" id="JAGKQH010000016">
    <property type="protein sequence ID" value="KAG6576843.1"/>
    <property type="molecule type" value="Genomic_DNA"/>
</dbReference>
<gene>
    <name evidence="8" type="primary">MWL2</name>
    <name evidence="8" type="ORF">SDJN03_24417</name>
</gene>
<evidence type="ECO:0000256" key="2">
    <source>
        <dbReference type="ARBA" id="ARBA00022692"/>
    </source>
</evidence>
<keyword evidence="5 7" id="KW-0472">Membrane</keyword>
<evidence type="ECO:0000256" key="1">
    <source>
        <dbReference type="ARBA" id="ARBA00004127"/>
    </source>
</evidence>
<evidence type="ECO:0000256" key="5">
    <source>
        <dbReference type="ARBA" id="ARBA00023136"/>
    </source>
</evidence>
<evidence type="ECO:0000256" key="3">
    <source>
        <dbReference type="ARBA" id="ARBA00022729"/>
    </source>
</evidence>
<dbReference type="InterPro" id="IPR052222">
    <property type="entry name" value="DESIGUAL"/>
</dbReference>
<organism evidence="8 9">
    <name type="scientific">Cucurbita argyrosperma subsp. sororia</name>
    <dbReference type="NCBI Taxonomy" id="37648"/>
    <lineage>
        <taxon>Eukaryota</taxon>
        <taxon>Viridiplantae</taxon>
        <taxon>Streptophyta</taxon>
        <taxon>Embryophyta</taxon>
        <taxon>Tracheophyta</taxon>
        <taxon>Spermatophyta</taxon>
        <taxon>Magnoliopsida</taxon>
        <taxon>eudicotyledons</taxon>
        <taxon>Gunneridae</taxon>
        <taxon>Pentapetalae</taxon>
        <taxon>rosids</taxon>
        <taxon>fabids</taxon>
        <taxon>Cucurbitales</taxon>
        <taxon>Cucurbitaceae</taxon>
        <taxon>Cucurbiteae</taxon>
        <taxon>Cucurbita</taxon>
    </lineage>
</organism>
<name>A0AAV6M8G3_9ROSI</name>
<keyword evidence="2 7" id="KW-0812">Transmembrane</keyword>
<comment type="caution">
    <text evidence="8">The sequence shown here is derived from an EMBL/GenBank/DDBJ whole genome shotgun (WGS) entry which is preliminary data.</text>
</comment>
<accession>A0AAV6M8G3</accession>
<feature type="transmembrane region" description="Helical" evidence="7">
    <location>
        <begin position="219"/>
        <end position="242"/>
    </location>
</feature>
<keyword evidence="3" id="KW-0732">Signal</keyword>
<dbReference type="InterPro" id="IPR009606">
    <property type="entry name" value="DEAL/Modifying_wall_lignin1/2"/>
</dbReference>
<dbReference type="PANTHER" id="PTHR31769">
    <property type="entry name" value="OS07G0462200 PROTEIN-RELATED"/>
    <property type="match status" value="1"/>
</dbReference>
<proteinExistence type="inferred from homology"/>
<evidence type="ECO:0000313" key="8">
    <source>
        <dbReference type="EMBL" id="KAG6576843.1"/>
    </source>
</evidence>
<feature type="transmembrane region" description="Helical" evidence="7">
    <location>
        <begin position="87"/>
        <end position="108"/>
    </location>
</feature>
<comment type="similarity">
    <text evidence="6">Belongs to the DESIGUAL family.</text>
</comment>
<comment type="subcellular location">
    <subcellularLocation>
        <location evidence="1">Endomembrane system</location>
        <topology evidence="1">Multi-pass membrane protein</topology>
    </subcellularLocation>
</comment>
<dbReference type="GO" id="GO:0012505">
    <property type="term" value="C:endomembrane system"/>
    <property type="evidence" value="ECO:0007669"/>
    <property type="project" value="UniProtKB-SubCell"/>
</dbReference>
<protein>
    <submittedName>
        <fullName evidence="8">Protein MODIFYING WALL LIGNIN-2</fullName>
    </submittedName>
</protein>
<reference evidence="8 9" key="1">
    <citation type="journal article" date="2021" name="Hortic Res">
        <title>The domestication of Cucurbita argyrosperma as revealed by the genome of its wild relative.</title>
        <authorList>
            <person name="Barrera-Redondo J."/>
            <person name="Sanchez-de la Vega G."/>
            <person name="Aguirre-Liguori J.A."/>
            <person name="Castellanos-Morales G."/>
            <person name="Gutierrez-Guerrero Y.T."/>
            <person name="Aguirre-Dugua X."/>
            <person name="Aguirre-Planter E."/>
            <person name="Tenaillon M.I."/>
            <person name="Lira-Saade R."/>
            <person name="Eguiarte L.E."/>
        </authorList>
    </citation>
    <scope>NUCLEOTIDE SEQUENCE [LARGE SCALE GENOMIC DNA]</scope>
    <source>
        <strain evidence="8">JBR-2021</strain>
    </source>
</reference>
<sequence>MVNFHFTFYPLSNPIGYGELPLLQSSDATSHFSACQFLSQYLLLPSPPQVLRIEISALIRSSTETRRLFLPVTSRKLSAAAEMERKALAVCSVVAFLGLLLVATGFAAEGTRVKGNQVVQVTPTMCKYPQSPAAALGLTAALSLLLAQILINVSTGCICCTRGPRPPASKWRTAVVCFVVSWFTFVIAFLLLLTGAALNDGRNEQSSYFNYYYCYVLKPGVFAVATVVGAASLALGLFYYLILNSAKNDPNVWGNPSIPPPANIAMAQPQFPPPPPAQPTTADPVFVHEDTYTRRQFT</sequence>
<evidence type="ECO:0000256" key="7">
    <source>
        <dbReference type="SAM" id="Phobius"/>
    </source>
</evidence>
<evidence type="ECO:0000256" key="6">
    <source>
        <dbReference type="ARBA" id="ARBA00029467"/>
    </source>
</evidence>
<feature type="non-terminal residue" evidence="8">
    <location>
        <position position="1"/>
    </location>
</feature>
<dbReference type="AlphaFoldDB" id="A0AAV6M8G3"/>
<evidence type="ECO:0000256" key="4">
    <source>
        <dbReference type="ARBA" id="ARBA00022989"/>
    </source>
</evidence>
<keyword evidence="9" id="KW-1185">Reference proteome</keyword>
<dbReference type="Pfam" id="PF06749">
    <property type="entry name" value="DUF1218"/>
    <property type="match status" value="1"/>
</dbReference>
<feature type="transmembrane region" description="Helical" evidence="7">
    <location>
        <begin position="133"/>
        <end position="153"/>
    </location>
</feature>
<dbReference type="Proteomes" id="UP000685013">
    <property type="component" value="Chromosome 16"/>
</dbReference>
<evidence type="ECO:0000313" key="9">
    <source>
        <dbReference type="Proteomes" id="UP000685013"/>
    </source>
</evidence>